<dbReference type="SUPFAM" id="SSF52047">
    <property type="entry name" value="RNI-like"/>
    <property type="match status" value="1"/>
</dbReference>
<dbReference type="InterPro" id="IPR032675">
    <property type="entry name" value="LRR_dom_sf"/>
</dbReference>
<dbReference type="InterPro" id="IPR050232">
    <property type="entry name" value="FBL13/AtMIF1-like"/>
</dbReference>
<dbReference type="Proteomes" id="UP001054821">
    <property type="component" value="Chromosome 2"/>
</dbReference>
<sequence length="456" mass="52539">MSFLSKRWEGVWSLLPSLDFDEGSNPDHYYHHNHVVDSENLLRHKRFVNNVLAKYLEYRQKDEKKDVLDKLKIRMVRYLRRDATLINKWLDFSFERSVKELDISLIISKWHWNIWDGGLCFYYCISRRTFLNAKSLTALHLECVRIKFFYHRAAPGTTIYTSLLPSLKTMCLKSVYLENYAITFLIRECPSIESLSLASCSFQCSLFFVSSTSLKSLELNHCTAKNVIVHEAVNLKSFTFVSAHFPLDLIVLNQSDNLKYINIHAQHLQTITLFGCHESVKATIDTPNLLSLQFNGYVSYSKVCVKAPNLRGASIALWDVWDEELCTIDGPWKHFPALRDFLKEFGFLESLLLSVPDFKALIFPENFRKTFSSPLPNLRNFSILLSNPPTEATDMYDLRESFGWIAPSANVIMFKGGPGMVLVARDVLNFSFERYVKELDMALGLEICIRIIGTTG</sequence>
<dbReference type="PANTHER" id="PTHR31900:SF30">
    <property type="entry name" value="SUPERFAMILY PROTEIN, PUTATIVE-RELATED"/>
    <property type="match status" value="1"/>
</dbReference>
<accession>A0AAD4WME1</accession>
<dbReference type="InterPro" id="IPR055411">
    <property type="entry name" value="LRR_FXL15/At3g58940/PEG3-like"/>
</dbReference>
<comment type="caution">
    <text evidence="2">The sequence shown here is derived from an EMBL/GenBank/DDBJ whole genome shotgun (WGS) entry which is preliminary data.</text>
</comment>
<feature type="domain" description="F-box/LRR-repeat protein 15/At3g58940/PEG3-like LRR" evidence="1">
    <location>
        <begin position="87"/>
        <end position="243"/>
    </location>
</feature>
<protein>
    <recommendedName>
        <fullName evidence="1">F-box/LRR-repeat protein 15/At3g58940/PEG3-like LRR domain-containing protein</fullName>
    </recommendedName>
</protein>
<dbReference type="EMBL" id="JAJFAZ020000002">
    <property type="protein sequence ID" value="KAI5346145.1"/>
    <property type="molecule type" value="Genomic_DNA"/>
</dbReference>
<reference evidence="2 3" key="1">
    <citation type="journal article" date="2022" name="G3 (Bethesda)">
        <title>Whole-genome sequence and methylome profiling of the almond [Prunus dulcis (Mill.) D.A. Webb] cultivar 'Nonpareil'.</title>
        <authorList>
            <person name="D'Amico-Willman K.M."/>
            <person name="Ouma W.Z."/>
            <person name="Meulia T."/>
            <person name="Sideli G.M."/>
            <person name="Gradziel T.M."/>
            <person name="Fresnedo-Ramirez J."/>
        </authorList>
    </citation>
    <scope>NUCLEOTIDE SEQUENCE [LARGE SCALE GENOMIC DNA]</scope>
    <source>
        <strain evidence="2">Clone GOH B32 T37-40</strain>
    </source>
</reference>
<evidence type="ECO:0000259" key="1">
    <source>
        <dbReference type="Pfam" id="PF24758"/>
    </source>
</evidence>
<gene>
    <name evidence="2" type="ORF">L3X38_014024</name>
</gene>
<proteinExistence type="predicted"/>
<evidence type="ECO:0000313" key="3">
    <source>
        <dbReference type="Proteomes" id="UP001054821"/>
    </source>
</evidence>
<dbReference type="Gene3D" id="3.80.10.10">
    <property type="entry name" value="Ribonuclease Inhibitor"/>
    <property type="match status" value="1"/>
</dbReference>
<dbReference type="Pfam" id="PF24758">
    <property type="entry name" value="LRR_At5g56370"/>
    <property type="match status" value="1"/>
</dbReference>
<keyword evidence="3" id="KW-1185">Reference proteome</keyword>
<evidence type="ECO:0000313" key="2">
    <source>
        <dbReference type="EMBL" id="KAI5346145.1"/>
    </source>
</evidence>
<organism evidence="2 3">
    <name type="scientific">Prunus dulcis</name>
    <name type="common">Almond</name>
    <name type="synonym">Amygdalus dulcis</name>
    <dbReference type="NCBI Taxonomy" id="3755"/>
    <lineage>
        <taxon>Eukaryota</taxon>
        <taxon>Viridiplantae</taxon>
        <taxon>Streptophyta</taxon>
        <taxon>Embryophyta</taxon>
        <taxon>Tracheophyta</taxon>
        <taxon>Spermatophyta</taxon>
        <taxon>Magnoliopsida</taxon>
        <taxon>eudicotyledons</taxon>
        <taxon>Gunneridae</taxon>
        <taxon>Pentapetalae</taxon>
        <taxon>rosids</taxon>
        <taxon>fabids</taxon>
        <taxon>Rosales</taxon>
        <taxon>Rosaceae</taxon>
        <taxon>Amygdaloideae</taxon>
        <taxon>Amygdaleae</taxon>
        <taxon>Prunus</taxon>
    </lineage>
</organism>
<name>A0AAD4WME1_PRUDU</name>
<dbReference type="PANTHER" id="PTHR31900">
    <property type="entry name" value="F-BOX/RNI SUPERFAMILY PROTEIN-RELATED"/>
    <property type="match status" value="1"/>
</dbReference>
<dbReference type="AlphaFoldDB" id="A0AAD4WME1"/>